<sequence length="359" mass="39129">RAKHGVPTAYTARPAGDRRACMPPPERAVCLYAHALEAGVRFPLHSFFSEVLTHFCLAPGQLTPSGWRILVGFVVLCHDAGVQQSAGVFCYFFSPVAFKLKCWYGFQAKNDDRKLFVEESDQKLFTGLSASDEAWKGRFFFLTSPEPWPCPVRWGEPPSKYKYSPVCVDDPVLTSQQKKAVAKLLDAHRSDRTAVNLRIYLSDTKLSAAFSSNLASPPPPGPALRSTGAKEMDSSAAKVKTEPDGDTPTVSLKKRKHEEAAIAKDSLCRSEQSTQHAAHGCSASASGLDAPPGFSPEARHSPVPATHDGDSADWEASRKMLERITTPSWESEFAAAKPSDVVASSYSAMIRVCCDQIVH</sequence>
<proteinExistence type="predicted"/>
<reference evidence="3" key="4">
    <citation type="submission" date="2019-03" db="UniProtKB">
        <authorList>
            <consortium name="EnsemblPlants"/>
        </authorList>
    </citation>
    <scope>IDENTIFICATION</scope>
</reference>
<reference evidence="3" key="5">
    <citation type="journal article" date="2021" name="G3 (Bethesda)">
        <title>Aegilops tauschii genome assembly Aet v5.0 features greater sequence contiguity and improved annotation.</title>
        <authorList>
            <person name="Wang L."/>
            <person name="Zhu T."/>
            <person name="Rodriguez J.C."/>
            <person name="Deal K.R."/>
            <person name="Dubcovsky J."/>
            <person name="McGuire P.E."/>
            <person name="Lux T."/>
            <person name="Spannagl M."/>
            <person name="Mayer K.F.X."/>
            <person name="Baldrich P."/>
            <person name="Meyers B.C."/>
            <person name="Huo N."/>
            <person name="Gu Y.Q."/>
            <person name="Zhou H."/>
            <person name="Devos K.M."/>
            <person name="Bennetzen J.L."/>
            <person name="Unver T."/>
            <person name="Budak H."/>
            <person name="Gulick P.J."/>
            <person name="Galiba G."/>
            <person name="Kalapos B."/>
            <person name="Nelson D.R."/>
            <person name="Li P."/>
            <person name="You F.M."/>
            <person name="Luo M.C."/>
            <person name="Dvorak J."/>
        </authorList>
    </citation>
    <scope>NUCLEOTIDE SEQUENCE [LARGE SCALE GENOMIC DNA]</scope>
    <source>
        <strain evidence="3">cv. AL8/78</strain>
    </source>
</reference>
<feature type="compositionally biased region" description="Low complexity" evidence="1">
    <location>
        <begin position="276"/>
        <end position="287"/>
    </location>
</feature>
<protein>
    <recommendedName>
        <fullName evidence="2">Transposase (putative) gypsy type domain-containing protein</fullName>
    </recommendedName>
</protein>
<feature type="region of interest" description="Disordered" evidence="1">
    <location>
        <begin position="210"/>
        <end position="312"/>
    </location>
</feature>
<dbReference type="EnsemblPlants" id="AET7Gv20350800.3">
    <property type="protein sequence ID" value="AET7Gv20350800.3"/>
    <property type="gene ID" value="AET7Gv20350800"/>
</dbReference>
<evidence type="ECO:0000313" key="4">
    <source>
        <dbReference type="Proteomes" id="UP000015105"/>
    </source>
</evidence>
<dbReference type="PANTHER" id="PTHR31099:SF28">
    <property type="entry name" value="F5J5.12"/>
    <property type="match status" value="1"/>
</dbReference>
<accession>A0A453QWR2</accession>
<dbReference type="InterPro" id="IPR007321">
    <property type="entry name" value="Transposase_28"/>
</dbReference>
<organism evidence="3 4">
    <name type="scientific">Aegilops tauschii subsp. strangulata</name>
    <name type="common">Goatgrass</name>
    <dbReference type="NCBI Taxonomy" id="200361"/>
    <lineage>
        <taxon>Eukaryota</taxon>
        <taxon>Viridiplantae</taxon>
        <taxon>Streptophyta</taxon>
        <taxon>Embryophyta</taxon>
        <taxon>Tracheophyta</taxon>
        <taxon>Spermatophyta</taxon>
        <taxon>Magnoliopsida</taxon>
        <taxon>Liliopsida</taxon>
        <taxon>Poales</taxon>
        <taxon>Poaceae</taxon>
        <taxon>BOP clade</taxon>
        <taxon>Pooideae</taxon>
        <taxon>Triticodae</taxon>
        <taxon>Triticeae</taxon>
        <taxon>Triticinae</taxon>
        <taxon>Aegilops</taxon>
    </lineage>
</organism>
<evidence type="ECO:0000313" key="3">
    <source>
        <dbReference type="EnsemblPlants" id="AET7Gv20350800.3"/>
    </source>
</evidence>
<name>A0A453QWR2_AEGTS</name>
<dbReference type="Pfam" id="PF04195">
    <property type="entry name" value="Transposase_28"/>
    <property type="match status" value="1"/>
</dbReference>
<feature type="domain" description="Transposase (putative) gypsy type" evidence="2">
    <location>
        <begin position="29"/>
        <end position="94"/>
    </location>
</feature>
<dbReference type="Gramene" id="AET7Gv20350800.3">
    <property type="protein sequence ID" value="AET7Gv20350800.3"/>
    <property type="gene ID" value="AET7Gv20350800"/>
</dbReference>
<feature type="compositionally biased region" description="Basic and acidic residues" evidence="1">
    <location>
        <begin position="228"/>
        <end position="243"/>
    </location>
</feature>
<evidence type="ECO:0000259" key="2">
    <source>
        <dbReference type="Pfam" id="PF04195"/>
    </source>
</evidence>
<keyword evidence="4" id="KW-1185">Reference proteome</keyword>
<reference evidence="4" key="2">
    <citation type="journal article" date="2017" name="Nat. Plants">
        <title>The Aegilops tauschii genome reveals multiple impacts of transposons.</title>
        <authorList>
            <person name="Zhao G."/>
            <person name="Zou C."/>
            <person name="Li K."/>
            <person name="Wang K."/>
            <person name="Li T."/>
            <person name="Gao L."/>
            <person name="Zhang X."/>
            <person name="Wang H."/>
            <person name="Yang Z."/>
            <person name="Liu X."/>
            <person name="Jiang W."/>
            <person name="Mao L."/>
            <person name="Kong X."/>
            <person name="Jiao Y."/>
            <person name="Jia J."/>
        </authorList>
    </citation>
    <scope>NUCLEOTIDE SEQUENCE [LARGE SCALE GENOMIC DNA]</scope>
    <source>
        <strain evidence="4">cv. AL8/78</strain>
    </source>
</reference>
<dbReference type="PANTHER" id="PTHR31099">
    <property type="entry name" value="OS06G0165300 PROTEIN"/>
    <property type="match status" value="1"/>
</dbReference>
<reference evidence="3" key="3">
    <citation type="journal article" date="2017" name="Nature">
        <title>Genome sequence of the progenitor of the wheat D genome Aegilops tauschii.</title>
        <authorList>
            <person name="Luo M.C."/>
            <person name="Gu Y.Q."/>
            <person name="Puiu D."/>
            <person name="Wang H."/>
            <person name="Twardziok S.O."/>
            <person name="Deal K.R."/>
            <person name="Huo N."/>
            <person name="Zhu T."/>
            <person name="Wang L."/>
            <person name="Wang Y."/>
            <person name="McGuire P.E."/>
            <person name="Liu S."/>
            <person name="Long H."/>
            <person name="Ramasamy R.K."/>
            <person name="Rodriguez J.C."/>
            <person name="Van S.L."/>
            <person name="Yuan L."/>
            <person name="Wang Z."/>
            <person name="Xia Z."/>
            <person name="Xiao L."/>
            <person name="Anderson O.D."/>
            <person name="Ouyang S."/>
            <person name="Liang Y."/>
            <person name="Zimin A.V."/>
            <person name="Pertea G."/>
            <person name="Qi P."/>
            <person name="Bennetzen J.L."/>
            <person name="Dai X."/>
            <person name="Dawson M.W."/>
            <person name="Muller H.G."/>
            <person name="Kugler K."/>
            <person name="Rivarola-Duarte L."/>
            <person name="Spannagl M."/>
            <person name="Mayer K.F.X."/>
            <person name="Lu F.H."/>
            <person name="Bevan M.W."/>
            <person name="Leroy P."/>
            <person name="Li P."/>
            <person name="You F.M."/>
            <person name="Sun Q."/>
            <person name="Liu Z."/>
            <person name="Lyons E."/>
            <person name="Wicker T."/>
            <person name="Salzberg S.L."/>
            <person name="Devos K.M."/>
            <person name="Dvorak J."/>
        </authorList>
    </citation>
    <scope>NUCLEOTIDE SEQUENCE [LARGE SCALE GENOMIC DNA]</scope>
    <source>
        <strain evidence="3">cv. AL8/78</strain>
    </source>
</reference>
<evidence type="ECO:0000256" key="1">
    <source>
        <dbReference type="SAM" id="MobiDB-lite"/>
    </source>
</evidence>
<reference evidence="4" key="1">
    <citation type="journal article" date="2014" name="Science">
        <title>Ancient hybridizations among the ancestral genomes of bread wheat.</title>
        <authorList>
            <consortium name="International Wheat Genome Sequencing Consortium,"/>
            <person name="Marcussen T."/>
            <person name="Sandve S.R."/>
            <person name="Heier L."/>
            <person name="Spannagl M."/>
            <person name="Pfeifer M."/>
            <person name="Jakobsen K.S."/>
            <person name="Wulff B.B."/>
            <person name="Steuernagel B."/>
            <person name="Mayer K.F."/>
            <person name="Olsen O.A."/>
        </authorList>
    </citation>
    <scope>NUCLEOTIDE SEQUENCE [LARGE SCALE GENOMIC DNA]</scope>
    <source>
        <strain evidence="4">cv. AL8/78</strain>
    </source>
</reference>
<dbReference type="Proteomes" id="UP000015105">
    <property type="component" value="Chromosome 7D"/>
</dbReference>
<dbReference type="AlphaFoldDB" id="A0A453QWR2"/>
<feature type="compositionally biased region" description="Basic and acidic residues" evidence="1">
    <location>
        <begin position="257"/>
        <end position="268"/>
    </location>
</feature>